<organism evidence="7 8">
    <name type="scientific">Acanthopleuribacter pedis</name>
    <dbReference type="NCBI Taxonomy" id="442870"/>
    <lineage>
        <taxon>Bacteria</taxon>
        <taxon>Pseudomonadati</taxon>
        <taxon>Acidobacteriota</taxon>
        <taxon>Holophagae</taxon>
        <taxon>Acanthopleuribacterales</taxon>
        <taxon>Acanthopleuribacteraceae</taxon>
        <taxon>Acanthopleuribacter</taxon>
    </lineage>
</organism>
<comment type="caution">
    <text evidence="7">The sequence shown here is derived from an EMBL/GenBank/DDBJ whole genome shotgun (WGS) entry which is preliminary data.</text>
</comment>
<dbReference type="InterPro" id="IPR006300">
    <property type="entry name" value="FlgB"/>
</dbReference>
<proteinExistence type="inferred from homology"/>
<dbReference type="GO" id="GO:0071978">
    <property type="term" value="P:bacterial-type flagellum-dependent swarming motility"/>
    <property type="evidence" value="ECO:0007669"/>
    <property type="project" value="TreeGrafter"/>
</dbReference>
<evidence type="ECO:0000256" key="6">
    <source>
        <dbReference type="PIRNR" id="PIRNR002889"/>
    </source>
</evidence>
<keyword evidence="7" id="KW-0282">Flagellum</keyword>
<dbReference type="EMBL" id="JAFREP010000003">
    <property type="protein sequence ID" value="MBO1317574.1"/>
    <property type="molecule type" value="Genomic_DNA"/>
</dbReference>
<dbReference type="RefSeq" id="WP_207856882.1">
    <property type="nucleotide sequence ID" value="NZ_JAFREP010000003.1"/>
</dbReference>
<dbReference type="PANTHER" id="PTHR30435:SF12">
    <property type="entry name" value="FLAGELLAR BASAL BODY ROD PROTEIN FLGB"/>
    <property type="match status" value="1"/>
</dbReference>
<evidence type="ECO:0000313" key="7">
    <source>
        <dbReference type="EMBL" id="MBO1317574.1"/>
    </source>
</evidence>
<evidence type="ECO:0000256" key="2">
    <source>
        <dbReference type="ARBA" id="ARBA00009677"/>
    </source>
</evidence>
<gene>
    <name evidence="7" type="primary">flgB</name>
    <name evidence="7" type="ORF">J3U88_03810</name>
</gene>
<comment type="function">
    <text evidence="5 6">Structural component of flagellum, the bacterial motility apparatus. Part of the rod structure of flagellar basal body.</text>
</comment>
<name>A0A8J7Q319_9BACT</name>
<dbReference type="NCBIfam" id="TIGR01396">
    <property type="entry name" value="FlgB"/>
    <property type="match status" value="1"/>
</dbReference>
<keyword evidence="4 6" id="KW-0975">Bacterial flagellum</keyword>
<keyword evidence="8" id="KW-1185">Reference proteome</keyword>
<accession>A0A8J7Q319</accession>
<dbReference type="GO" id="GO:0030694">
    <property type="term" value="C:bacterial-type flagellum basal body, rod"/>
    <property type="evidence" value="ECO:0007669"/>
    <property type="project" value="InterPro"/>
</dbReference>
<comment type="subcellular location">
    <subcellularLocation>
        <location evidence="1 6">Bacterial flagellum basal body</location>
    </subcellularLocation>
</comment>
<keyword evidence="7" id="KW-0969">Cilium</keyword>
<reference evidence="7" key="1">
    <citation type="submission" date="2021-03" db="EMBL/GenBank/DDBJ databases">
        <authorList>
            <person name="Wang G."/>
        </authorList>
    </citation>
    <scope>NUCLEOTIDE SEQUENCE</scope>
    <source>
        <strain evidence="7">KCTC 12899</strain>
    </source>
</reference>
<comment type="similarity">
    <text evidence="2 6">Belongs to the flagella basal body rod proteins family.</text>
</comment>
<keyword evidence="7" id="KW-0966">Cell projection</keyword>
<dbReference type="AlphaFoldDB" id="A0A8J7Q319"/>
<dbReference type="Proteomes" id="UP000664417">
    <property type="component" value="Unassembled WGS sequence"/>
</dbReference>
<evidence type="ECO:0000256" key="4">
    <source>
        <dbReference type="ARBA" id="ARBA00023143"/>
    </source>
</evidence>
<dbReference type="PIRSF" id="PIRSF002889">
    <property type="entry name" value="Rod_FlgB"/>
    <property type="match status" value="1"/>
</dbReference>
<sequence>MLDPLGNERKYGLLKTAMDVGALRQQLFAGNIANVDTPGYKAKDLDFHAIMRDYEDQVEMTPKARPDGTPYLGRGQIIQYGDYQIEDEDSNITMRVDGNNVDMDKEMAKLAHNSGRFTLATQLMNRKAKLLTELMR</sequence>
<evidence type="ECO:0000256" key="5">
    <source>
        <dbReference type="ARBA" id="ARBA00024934"/>
    </source>
</evidence>
<comment type="subunit">
    <text evidence="6">The basal body constitutes a major portion of the flagellar organelle and consists of a number of rings mounted on a central rod.</text>
</comment>
<evidence type="ECO:0000313" key="8">
    <source>
        <dbReference type="Proteomes" id="UP000664417"/>
    </source>
</evidence>
<evidence type="ECO:0000256" key="1">
    <source>
        <dbReference type="ARBA" id="ARBA00004117"/>
    </source>
</evidence>
<evidence type="ECO:0000256" key="3">
    <source>
        <dbReference type="ARBA" id="ARBA00014376"/>
    </source>
</evidence>
<dbReference type="PANTHER" id="PTHR30435">
    <property type="entry name" value="FLAGELLAR PROTEIN"/>
    <property type="match status" value="1"/>
</dbReference>
<protein>
    <recommendedName>
        <fullName evidence="3 6">Flagellar basal body rod protein FlgB</fullName>
    </recommendedName>
</protein>